<evidence type="ECO:0000313" key="2">
    <source>
        <dbReference type="EMBL" id="MBB5318225.1"/>
    </source>
</evidence>
<dbReference type="Proteomes" id="UP000568106">
    <property type="component" value="Unassembled WGS sequence"/>
</dbReference>
<sequence length="302" mass="33722">MPETPDIPEELPLADVAAVPAGATPPPSEGETAESAETTHVAETAKEHETMLDVHPAHHAASSWKEFFIHIATIVLGLLIAIALEQAVEHFHHRREVAEVREELRGEREANKDSFRSETTHWRWETAELENNLMVLAYLQKHPGTPDEKLPGCLVWFHASSSPSQAVWDAAKTSGVTSLMHREEVEQYEDTYNQLKKIDDARSLAYDAMNDASRYELTDNRLSHLSPAQIGETTTLTQIALTKHWLEGVALENTARKFKDFPPSITSDELSLVRNRKNVAEGMKDPAFAQTISRMKAAGYVP</sequence>
<name>A0A7W8IKZ6_9BACT</name>
<reference evidence="2" key="1">
    <citation type="submission" date="2020-08" db="EMBL/GenBank/DDBJ databases">
        <title>Genomic Encyclopedia of Type Strains, Phase IV (KMG-V): Genome sequencing to study the core and pangenomes of soil and plant-associated prokaryotes.</title>
        <authorList>
            <person name="Whitman W."/>
        </authorList>
    </citation>
    <scope>NUCLEOTIDE SEQUENCE [LARGE SCALE GENOMIC DNA]</scope>
    <source>
        <strain evidence="2">M8UP27</strain>
    </source>
</reference>
<organism evidence="2 3">
    <name type="scientific">Tunturiibacter empetritectus</name>
    <dbReference type="NCBI Taxonomy" id="3069691"/>
    <lineage>
        <taxon>Bacteria</taxon>
        <taxon>Pseudomonadati</taxon>
        <taxon>Acidobacteriota</taxon>
        <taxon>Terriglobia</taxon>
        <taxon>Terriglobales</taxon>
        <taxon>Acidobacteriaceae</taxon>
        <taxon>Tunturiibacter</taxon>
    </lineage>
</organism>
<feature type="compositionally biased region" description="Low complexity" evidence="1">
    <location>
        <begin position="29"/>
        <end position="39"/>
    </location>
</feature>
<feature type="region of interest" description="Disordered" evidence="1">
    <location>
        <begin position="1"/>
        <end position="39"/>
    </location>
</feature>
<gene>
    <name evidence="2" type="ORF">HDF09_002922</name>
</gene>
<protein>
    <submittedName>
        <fullName evidence="2">Uncharacterized protein</fullName>
    </submittedName>
</protein>
<accession>A0A7W8IKZ6</accession>
<feature type="compositionally biased region" description="Low complexity" evidence="1">
    <location>
        <begin position="11"/>
        <end position="22"/>
    </location>
</feature>
<comment type="caution">
    <text evidence="2">The sequence shown here is derived from an EMBL/GenBank/DDBJ whole genome shotgun (WGS) entry which is preliminary data.</text>
</comment>
<keyword evidence="3" id="KW-1185">Reference proteome</keyword>
<evidence type="ECO:0000256" key="1">
    <source>
        <dbReference type="SAM" id="MobiDB-lite"/>
    </source>
</evidence>
<dbReference type="EMBL" id="JACHDY010000004">
    <property type="protein sequence ID" value="MBB5318225.1"/>
    <property type="molecule type" value="Genomic_DNA"/>
</dbReference>
<proteinExistence type="predicted"/>
<evidence type="ECO:0000313" key="3">
    <source>
        <dbReference type="Proteomes" id="UP000568106"/>
    </source>
</evidence>
<dbReference type="AlphaFoldDB" id="A0A7W8IKZ6"/>